<name>A0ABS0U2W9_9GAMM</name>
<gene>
    <name evidence="1" type="ORF">H8A87_00540</name>
</gene>
<reference evidence="1 2" key="1">
    <citation type="submission" date="2020-08" db="EMBL/GenBank/DDBJ databases">
        <title>Description of Xenorhabdus lircayensis sp. nov., the symbiotic bacterium associated with the entomopathogenic nematode Steirnernema unicornum.</title>
        <authorList>
            <person name="Castaneda-Alvarez C."/>
            <person name="Prodan S."/>
            <person name="Zamorano A."/>
            <person name="San-Blas E."/>
            <person name="Aballay E."/>
        </authorList>
    </citation>
    <scope>NUCLEOTIDE SEQUENCE [LARGE SCALE GENOMIC DNA]</scope>
    <source>
        <strain evidence="1 2">VLS</strain>
    </source>
</reference>
<proteinExistence type="predicted"/>
<dbReference type="EMBL" id="JACOII010000006">
    <property type="protein sequence ID" value="MBI6547283.1"/>
    <property type="molecule type" value="Genomic_DNA"/>
</dbReference>
<evidence type="ECO:0000313" key="1">
    <source>
        <dbReference type="EMBL" id="MBI6547283.1"/>
    </source>
</evidence>
<dbReference type="Proteomes" id="UP000696184">
    <property type="component" value="Unassembled WGS sequence"/>
</dbReference>
<evidence type="ECO:0000313" key="2">
    <source>
        <dbReference type="Proteomes" id="UP000696184"/>
    </source>
</evidence>
<keyword evidence="2" id="KW-1185">Reference proteome</keyword>
<protein>
    <submittedName>
        <fullName evidence="1">Uncharacterized protein</fullName>
    </submittedName>
</protein>
<organism evidence="1 2">
    <name type="scientific">Xenorhabdus lircayensis</name>
    <dbReference type="NCBI Taxonomy" id="2763499"/>
    <lineage>
        <taxon>Bacteria</taxon>
        <taxon>Pseudomonadati</taxon>
        <taxon>Pseudomonadota</taxon>
        <taxon>Gammaproteobacteria</taxon>
        <taxon>Enterobacterales</taxon>
        <taxon>Morganellaceae</taxon>
        <taxon>Xenorhabdus</taxon>
    </lineage>
</organism>
<dbReference type="RefSeq" id="WP_198688090.1">
    <property type="nucleotide sequence ID" value="NZ_CAWPUD010000060.1"/>
</dbReference>
<comment type="caution">
    <text evidence="1">The sequence shown here is derived from an EMBL/GenBank/DDBJ whole genome shotgun (WGS) entry which is preliminary data.</text>
</comment>
<sequence length="186" mass="21708">MRLVAIYPDSYVFEEPHRKAIGKNRLTILCHGIGFFNKISKVSINSRRCNPVQLAQCIRRWTEVKDLYNVRLVSCRTANFDPDEDNLVITPDLRRYPEWTTSFGSQLSLFLPNVFVRAHMGIITSNCGAGAIWRLYSDRGCQVVQDKLVRSFWIKKRIPDKHYHCVVFLNGRFHKQSYNPNTPLEF</sequence>
<accession>A0ABS0U2W9</accession>